<sequence>MSDPATIKFDSFSKLPTWLLPTSSQVMAYAGNYDKSDLEGIRFDWNSFKQSIGQNASGDIAFDKEKVVTIDRQDRTVQTMVDQIVSFLADALSYPMSQHDIKALNKTIQTTFYNLKNKSSYGFLNFSSTTDHHNSSWTYNINFAFPNPDIPNYFNSLISTVILEADITDVSEWWGLEFNTTKSFSAKIHSIELVVKKGFANPDARPK</sequence>
<reference evidence="2 3" key="1">
    <citation type="journal article" date="2012" name="Sci. Rep.">
        <title>Genomic perspectives on the evolution of fungal entomopathogenicity in Beauveria bassiana.</title>
        <authorList>
            <person name="Xiao G."/>
            <person name="Ying S.H."/>
            <person name="Zheng P."/>
            <person name="Wang Z.L."/>
            <person name="Zhang S."/>
            <person name="Xie X.Q."/>
            <person name="Shang Y."/>
            <person name="St Leger R.J."/>
            <person name="Zhao G.P."/>
            <person name="Wang C."/>
            <person name="Feng M.G."/>
        </authorList>
    </citation>
    <scope>NUCLEOTIDE SEQUENCE [LARGE SCALE GENOMIC DNA]</scope>
    <source>
        <strain evidence="2 3">ARSEF 2860</strain>
    </source>
</reference>
<evidence type="ECO:0000256" key="1">
    <source>
        <dbReference type="ARBA" id="ARBA00022969"/>
    </source>
</evidence>
<dbReference type="InterPro" id="IPR035918">
    <property type="entry name" value="CytB_endotoxin-like_sf"/>
</dbReference>
<keyword evidence="3" id="KW-1185">Reference proteome</keyword>
<keyword evidence="1" id="KW-0749">Sporulation</keyword>
<evidence type="ECO:0000313" key="3">
    <source>
        <dbReference type="Proteomes" id="UP000002762"/>
    </source>
</evidence>
<dbReference type="Proteomes" id="UP000002762">
    <property type="component" value="Unassembled WGS sequence"/>
</dbReference>
<dbReference type="GO" id="GO:0030435">
    <property type="term" value="P:sporulation resulting in formation of a cellular spore"/>
    <property type="evidence" value="ECO:0007669"/>
    <property type="project" value="UniProtKB-KW"/>
</dbReference>
<dbReference type="RefSeq" id="XP_008601740.1">
    <property type="nucleotide sequence ID" value="XM_008603518.1"/>
</dbReference>
<gene>
    <name evidence="2" type="ORF">BBA_08421</name>
</gene>
<dbReference type="InterPro" id="IPR001615">
    <property type="entry name" value="Endotoxin_CytB"/>
</dbReference>
<evidence type="ECO:0000313" key="2">
    <source>
        <dbReference type="EMBL" id="EJP62706.1"/>
    </source>
</evidence>
<name>J5JGP3_BEAB2</name>
<dbReference type="EMBL" id="JH725183">
    <property type="protein sequence ID" value="EJP62706.1"/>
    <property type="molecule type" value="Genomic_DNA"/>
</dbReference>
<protein>
    <submittedName>
        <fullName evidence="2">Volvatoxin A2</fullName>
    </submittedName>
</protein>
<accession>J5JGP3</accession>
<dbReference type="AlphaFoldDB" id="J5JGP3"/>
<dbReference type="GeneID" id="19891433"/>
<dbReference type="Gene3D" id="3.40.198.10">
    <property type="entry name" value="Delta-endotoxin CytB-like"/>
    <property type="match status" value="1"/>
</dbReference>
<dbReference type="Pfam" id="PF01338">
    <property type="entry name" value="Bac_thur_toxin"/>
    <property type="match status" value="1"/>
</dbReference>
<dbReference type="InParanoid" id="J5JGP3"/>
<dbReference type="SUPFAM" id="SSF55676">
    <property type="entry name" value="CytB endotoxin-like"/>
    <property type="match status" value="1"/>
</dbReference>
<organism evidence="2 3">
    <name type="scientific">Beauveria bassiana (strain ARSEF 2860)</name>
    <name type="common">White muscardine disease fungus</name>
    <name type="synonym">Tritirachium shiotae</name>
    <dbReference type="NCBI Taxonomy" id="655819"/>
    <lineage>
        <taxon>Eukaryota</taxon>
        <taxon>Fungi</taxon>
        <taxon>Dikarya</taxon>
        <taxon>Ascomycota</taxon>
        <taxon>Pezizomycotina</taxon>
        <taxon>Sordariomycetes</taxon>
        <taxon>Hypocreomycetidae</taxon>
        <taxon>Hypocreales</taxon>
        <taxon>Cordycipitaceae</taxon>
        <taxon>Beauveria</taxon>
    </lineage>
</organism>
<proteinExistence type="predicted"/>
<dbReference type="GO" id="GO:0005576">
    <property type="term" value="C:extracellular region"/>
    <property type="evidence" value="ECO:0007669"/>
    <property type="project" value="InterPro"/>
</dbReference>
<dbReference type="HOGENOM" id="CLU_098387_1_0_1"/>